<dbReference type="GO" id="GO:0045087">
    <property type="term" value="P:innate immune response"/>
    <property type="evidence" value="ECO:0007669"/>
    <property type="project" value="InterPro"/>
</dbReference>
<sequence length="154" mass="16551">MRAVMITNVVSDEQIFSLVFWLASWQAYLSRCIFIPFGPRISRPLLIALLNSEPVVDCARLEFAGTGTGTMAKSLKPLYSFLVAVLVVSSLILCTSEARSLKLGNIDKEMESVFDGLYIGTMKNGPSDGQGHAFTESETLGGNKSGPSSSGEGH</sequence>
<keyword evidence="3" id="KW-1185">Reference proteome</keyword>
<dbReference type="EMBL" id="RDQH01000334">
    <property type="protein sequence ID" value="RXH91638.1"/>
    <property type="molecule type" value="Genomic_DNA"/>
</dbReference>
<evidence type="ECO:0000256" key="1">
    <source>
        <dbReference type="SAM" id="MobiDB-lite"/>
    </source>
</evidence>
<dbReference type="PANTHER" id="PTHR34663">
    <property type="entry name" value="OS06G0637400 PROTEIN"/>
    <property type="match status" value="1"/>
</dbReference>
<evidence type="ECO:0000313" key="2">
    <source>
        <dbReference type="EMBL" id="RXH91638.1"/>
    </source>
</evidence>
<dbReference type="InterPro" id="IPR044700">
    <property type="entry name" value="PIP2/PIPL1"/>
</dbReference>
<protein>
    <submittedName>
        <fullName evidence="2">Uncharacterized protein</fullName>
    </submittedName>
</protein>
<dbReference type="AlphaFoldDB" id="A0A498J7J4"/>
<feature type="region of interest" description="Disordered" evidence="1">
    <location>
        <begin position="128"/>
        <end position="154"/>
    </location>
</feature>
<dbReference type="GO" id="GO:0050793">
    <property type="term" value="P:regulation of developmental process"/>
    <property type="evidence" value="ECO:0007669"/>
    <property type="project" value="InterPro"/>
</dbReference>
<evidence type="ECO:0000313" key="3">
    <source>
        <dbReference type="Proteomes" id="UP000290289"/>
    </source>
</evidence>
<reference evidence="2 3" key="1">
    <citation type="submission" date="2018-10" db="EMBL/GenBank/DDBJ databases">
        <title>A high-quality apple genome assembly.</title>
        <authorList>
            <person name="Hu J."/>
        </authorList>
    </citation>
    <scope>NUCLEOTIDE SEQUENCE [LARGE SCALE GENOMIC DNA]</scope>
    <source>
        <strain evidence="3">cv. HFTH1</strain>
        <tissue evidence="2">Young leaf</tissue>
    </source>
</reference>
<gene>
    <name evidence="2" type="ORF">DVH24_020661</name>
</gene>
<accession>A0A498J7J4</accession>
<feature type="compositionally biased region" description="Polar residues" evidence="1">
    <location>
        <begin position="136"/>
        <end position="154"/>
    </location>
</feature>
<organism evidence="2 3">
    <name type="scientific">Malus domestica</name>
    <name type="common">Apple</name>
    <name type="synonym">Pyrus malus</name>
    <dbReference type="NCBI Taxonomy" id="3750"/>
    <lineage>
        <taxon>Eukaryota</taxon>
        <taxon>Viridiplantae</taxon>
        <taxon>Streptophyta</taxon>
        <taxon>Embryophyta</taxon>
        <taxon>Tracheophyta</taxon>
        <taxon>Spermatophyta</taxon>
        <taxon>Magnoliopsida</taxon>
        <taxon>eudicotyledons</taxon>
        <taxon>Gunneridae</taxon>
        <taxon>Pentapetalae</taxon>
        <taxon>rosids</taxon>
        <taxon>fabids</taxon>
        <taxon>Rosales</taxon>
        <taxon>Rosaceae</taxon>
        <taxon>Amygdaloideae</taxon>
        <taxon>Maleae</taxon>
        <taxon>Malus</taxon>
    </lineage>
</organism>
<proteinExistence type="predicted"/>
<dbReference type="Proteomes" id="UP000290289">
    <property type="component" value="Chromosome 8"/>
</dbReference>
<comment type="caution">
    <text evidence="2">The sequence shown here is derived from an EMBL/GenBank/DDBJ whole genome shotgun (WGS) entry which is preliminary data.</text>
</comment>
<name>A0A498J7J4_MALDO</name>
<dbReference type="PANTHER" id="PTHR34663:SF11">
    <property type="entry name" value="DERMOKINE-LIKE"/>
    <property type="match status" value="1"/>
</dbReference>